<protein>
    <recommendedName>
        <fullName evidence="3">Lipoprotein</fullName>
    </recommendedName>
</protein>
<sequence length="39" mass="4341">MKYPCTGLVILLLVGCDAKDRCLDDGGRYDEASKQCVYQ</sequence>
<comment type="caution">
    <text evidence="1">The sequence shown here is derived from an EMBL/GenBank/DDBJ whole genome shotgun (WGS) entry which is preliminary data.</text>
</comment>
<dbReference type="Proteomes" id="UP000078228">
    <property type="component" value="Unassembled WGS sequence"/>
</dbReference>
<keyword evidence="2" id="KW-1185">Reference proteome</keyword>
<gene>
    <name evidence="1" type="ORF">AO384_1506</name>
</gene>
<evidence type="ECO:0000313" key="1">
    <source>
        <dbReference type="EMBL" id="OAU95315.1"/>
    </source>
</evidence>
<reference evidence="1 2" key="1">
    <citation type="journal article" date="2016" name="Genome Biol. Evol.">
        <title>Comparative Genomic Analyses of the Moraxella catarrhalis Serosensitive and Seroresistant Lineages Demonstrate Their Independent Evolution.</title>
        <authorList>
            <person name="Earl J.P."/>
            <person name="de Vries S.P."/>
            <person name="Ahmed A."/>
            <person name="Powell E."/>
            <person name="Schultz M.P."/>
            <person name="Hermans P.W."/>
            <person name="Hill D.J."/>
            <person name="Zhou Z."/>
            <person name="Constantinidou C.I."/>
            <person name="Hu F.Z."/>
            <person name="Bootsma H.J."/>
            <person name="Ehrlich G.D."/>
        </authorList>
    </citation>
    <scope>NUCLEOTIDE SEQUENCE [LARGE SCALE GENOMIC DNA]</scope>
    <source>
        <strain evidence="1 2">Z7542</strain>
    </source>
</reference>
<accession>A0A198UG45</accession>
<dbReference type="EMBL" id="LXHC01000024">
    <property type="protein sequence ID" value="OAU95315.1"/>
    <property type="molecule type" value="Genomic_DNA"/>
</dbReference>
<evidence type="ECO:0008006" key="3">
    <source>
        <dbReference type="Google" id="ProtNLM"/>
    </source>
</evidence>
<name>A0A198UG45_MORCA</name>
<dbReference type="PATRIC" id="fig|480.237.peg.815"/>
<evidence type="ECO:0000313" key="2">
    <source>
        <dbReference type="Proteomes" id="UP000078228"/>
    </source>
</evidence>
<dbReference type="PROSITE" id="PS51257">
    <property type="entry name" value="PROKAR_LIPOPROTEIN"/>
    <property type="match status" value="1"/>
</dbReference>
<dbReference type="AlphaFoldDB" id="A0A198UG45"/>
<organism evidence="1 2">
    <name type="scientific">Moraxella catarrhalis</name>
    <name type="common">Branhamella catarrhalis</name>
    <dbReference type="NCBI Taxonomy" id="480"/>
    <lineage>
        <taxon>Bacteria</taxon>
        <taxon>Pseudomonadati</taxon>
        <taxon>Pseudomonadota</taxon>
        <taxon>Gammaproteobacteria</taxon>
        <taxon>Moraxellales</taxon>
        <taxon>Moraxellaceae</taxon>
        <taxon>Moraxella</taxon>
    </lineage>
</organism>
<proteinExistence type="predicted"/>